<dbReference type="Pfam" id="PF15595">
    <property type="entry name" value="Imm51"/>
    <property type="match status" value="1"/>
</dbReference>
<organism evidence="1 2">
    <name type="scientific">Dactylosporangium cerinum</name>
    <dbReference type="NCBI Taxonomy" id="1434730"/>
    <lineage>
        <taxon>Bacteria</taxon>
        <taxon>Bacillati</taxon>
        <taxon>Actinomycetota</taxon>
        <taxon>Actinomycetes</taxon>
        <taxon>Micromonosporales</taxon>
        <taxon>Micromonosporaceae</taxon>
        <taxon>Dactylosporangium</taxon>
    </lineage>
</organism>
<reference evidence="2" key="1">
    <citation type="journal article" date="2019" name="Int. J. Syst. Evol. Microbiol.">
        <title>The Global Catalogue of Microorganisms (GCM) 10K type strain sequencing project: providing services to taxonomists for standard genome sequencing and annotation.</title>
        <authorList>
            <consortium name="The Broad Institute Genomics Platform"/>
            <consortium name="The Broad Institute Genome Sequencing Center for Infectious Disease"/>
            <person name="Wu L."/>
            <person name="Ma J."/>
        </authorList>
    </citation>
    <scope>NUCLEOTIDE SEQUENCE [LARGE SCALE GENOMIC DNA]</scope>
    <source>
        <strain evidence="2">CGMCC 4.7152</strain>
    </source>
</reference>
<keyword evidence="2" id="KW-1185">Reference proteome</keyword>
<gene>
    <name evidence="1" type="ORF">ACFPIJ_32865</name>
</gene>
<protein>
    <submittedName>
        <fullName evidence="1">Imm51 family immunity protein</fullName>
    </submittedName>
</protein>
<evidence type="ECO:0000313" key="1">
    <source>
        <dbReference type="EMBL" id="MFC5002611.1"/>
    </source>
</evidence>
<dbReference type="InterPro" id="IPR028956">
    <property type="entry name" value="Imm51"/>
</dbReference>
<name>A0ABV9W6B2_9ACTN</name>
<sequence>MAEIAPGEYSLCLEAGTTDVDHVIHELGHEANGYFWEGIVELLVTTEAPTLDGRFESDPEGGAFYAYSGDCAALEDLAIRLRAVAGDEQRLRELVRLAETVGFEFDD</sequence>
<accession>A0ABV9W6B2</accession>
<comment type="caution">
    <text evidence="1">The sequence shown here is derived from an EMBL/GenBank/DDBJ whole genome shotgun (WGS) entry which is preliminary data.</text>
</comment>
<dbReference type="RefSeq" id="WP_380120811.1">
    <property type="nucleotide sequence ID" value="NZ_JBHSIU010000041.1"/>
</dbReference>
<evidence type="ECO:0000313" key="2">
    <source>
        <dbReference type="Proteomes" id="UP001595912"/>
    </source>
</evidence>
<dbReference type="Proteomes" id="UP001595912">
    <property type="component" value="Unassembled WGS sequence"/>
</dbReference>
<dbReference type="EMBL" id="JBHSIU010000041">
    <property type="protein sequence ID" value="MFC5002611.1"/>
    <property type="molecule type" value="Genomic_DNA"/>
</dbReference>
<proteinExistence type="predicted"/>